<evidence type="ECO:0000313" key="9">
    <source>
        <dbReference type="EMBL" id="KAK9289664.1"/>
    </source>
</evidence>
<evidence type="ECO:0000256" key="1">
    <source>
        <dbReference type="ARBA" id="ARBA00004123"/>
    </source>
</evidence>
<feature type="region of interest" description="Disordered" evidence="7">
    <location>
        <begin position="207"/>
        <end position="227"/>
    </location>
</feature>
<dbReference type="InterPro" id="IPR001005">
    <property type="entry name" value="SANT/Myb"/>
</dbReference>
<evidence type="ECO:0000256" key="4">
    <source>
        <dbReference type="ARBA" id="ARBA00023054"/>
    </source>
</evidence>
<dbReference type="Gene3D" id="1.10.10.60">
    <property type="entry name" value="Homeodomain-like"/>
    <property type="match status" value="1"/>
</dbReference>
<dbReference type="Proteomes" id="UP001415857">
    <property type="component" value="Unassembled WGS sequence"/>
</dbReference>
<dbReference type="InterPro" id="IPR009057">
    <property type="entry name" value="Homeodomain-like_sf"/>
</dbReference>
<evidence type="ECO:0000256" key="2">
    <source>
        <dbReference type="ARBA" id="ARBA00006783"/>
    </source>
</evidence>
<comment type="similarity">
    <text evidence="2">Belongs to the MYB-CC family.</text>
</comment>
<feature type="region of interest" description="Disordered" evidence="7">
    <location>
        <begin position="106"/>
        <end position="154"/>
    </location>
</feature>
<dbReference type="GO" id="GO:0003700">
    <property type="term" value="F:DNA-binding transcription factor activity"/>
    <property type="evidence" value="ECO:0007669"/>
    <property type="project" value="InterPro"/>
</dbReference>
<dbReference type="PANTHER" id="PTHR31499">
    <property type="entry name" value="MYB FAMILY TRANSCRIPTION FACTOR PHL11"/>
    <property type="match status" value="1"/>
</dbReference>
<name>A0AAP0S508_LIQFO</name>
<feature type="compositionally biased region" description="Basic and acidic residues" evidence="7">
    <location>
        <begin position="212"/>
        <end position="224"/>
    </location>
</feature>
<evidence type="ECO:0000256" key="7">
    <source>
        <dbReference type="SAM" id="MobiDB-lite"/>
    </source>
</evidence>
<keyword evidence="10" id="KW-1185">Reference proteome</keyword>
<dbReference type="NCBIfam" id="TIGR01557">
    <property type="entry name" value="myb_SHAQKYF"/>
    <property type="match status" value="1"/>
</dbReference>
<dbReference type="InterPro" id="IPR017930">
    <property type="entry name" value="Myb_dom"/>
</dbReference>
<dbReference type="EMBL" id="JBBPBK010000002">
    <property type="protein sequence ID" value="KAK9289664.1"/>
    <property type="molecule type" value="Genomic_DNA"/>
</dbReference>
<evidence type="ECO:0000259" key="8">
    <source>
        <dbReference type="PROSITE" id="PS51294"/>
    </source>
</evidence>
<keyword evidence="3" id="KW-0805">Transcription regulation</keyword>
<comment type="caution">
    <text evidence="9">The sequence shown here is derived from an EMBL/GenBank/DDBJ whole genome shotgun (WGS) entry which is preliminary data.</text>
</comment>
<dbReference type="AlphaFoldDB" id="A0AAP0S508"/>
<evidence type="ECO:0000256" key="3">
    <source>
        <dbReference type="ARBA" id="ARBA00023015"/>
    </source>
</evidence>
<proteinExistence type="inferred from homology"/>
<dbReference type="GO" id="GO:0003677">
    <property type="term" value="F:DNA binding"/>
    <property type="evidence" value="ECO:0007669"/>
    <property type="project" value="InterPro"/>
</dbReference>
<keyword evidence="6" id="KW-0539">Nucleus</keyword>
<reference evidence="9 10" key="1">
    <citation type="journal article" date="2024" name="Plant J.">
        <title>Genome sequences and population genomics reveal climatic adaptation and genomic divergence between two closely related sweetgum species.</title>
        <authorList>
            <person name="Xu W.Q."/>
            <person name="Ren C.Q."/>
            <person name="Zhang X.Y."/>
            <person name="Comes H.P."/>
            <person name="Liu X.H."/>
            <person name="Li Y.G."/>
            <person name="Kettle C.J."/>
            <person name="Jalonen R."/>
            <person name="Gaisberger H."/>
            <person name="Ma Y.Z."/>
            <person name="Qiu Y.X."/>
        </authorList>
    </citation>
    <scope>NUCLEOTIDE SEQUENCE [LARGE SCALE GENOMIC DNA]</scope>
    <source>
        <strain evidence="9">Hangzhou</strain>
    </source>
</reference>
<dbReference type="InterPro" id="IPR025756">
    <property type="entry name" value="Myb_CC_LHEQLE"/>
</dbReference>
<feature type="compositionally biased region" description="Low complexity" evidence="7">
    <location>
        <begin position="116"/>
        <end position="130"/>
    </location>
</feature>
<dbReference type="Pfam" id="PF14379">
    <property type="entry name" value="Myb_CC_LHEQLE"/>
    <property type="match status" value="1"/>
</dbReference>
<feature type="compositionally biased region" description="Polar residues" evidence="7">
    <location>
        <begin position="133"/>
        <end position="148"/>
    </location>
</feature>
<keyword evidence="4" id="KW-0175">Coiled coil</keyword>
<evidence type="ECO:0000256" key="6">
    <source>
        <dbReference type="ARBA" id="ARBA00023242"/>
    </source>
</evidence>
<comment type="subcellular location">
    <subcellularLocation>
        <location evidence="1">Nucleus</location>
    </subcellularLocation>
</comment>
<sequence length="321" mass="35802">MGTCSQLPELEGASQQQNHRPATSLLSTIMSLLGSPVSAPYDNFSTDPTSHADPEFQSEDTLQSVVNPYFTSSTLLETQLLSHHQNLLLVNNDTLLGSLLPIPTDKNQDPRVCCNSSSSSQPEKQSSRPSDGVSVTSDNNVSSGSPTSSKKRLRWTQDLHQQFVECVNRLRGAEKATPKAILKLMGSDGLTIFHVKSHLQKYRTAKYMPESTEGKSKKGTRTTDEPQLVQTHLTPSCQTYLSSGMKIREVLQLQLDVNKHLHEQLEIQRNLQRMIEEQGRQLRMMYEQQLETSKSLLKAENLDITSPKDTSTSLKDAYTSI</sequence>
<feature type="region of interest" description="Disordered" evidence="7">
    <location>
        <begin position="1"/>
        <end position="21"/>
    </location>
</feature>
<accession>A0AAP0S508</accession>
<dbReference type="Pfam" id="PF00249">
    <property type="entry name" value="Myb_DNA-binding"/>
    <property type="match status" value="1"/>
</dbReference>
<dbReference type="FunFam" id="1.10.10.60:FF:000002">
    <property type="entry name" value="Myb family transcription factor"/>
    <property type="match status" value="1"/>
</dbReference>
<evidence type="ECO:0000256" key="5">
    <source>
        <dbReference type="ARBA" id="ARBA00023163"/>
    </source>
</evidence>
<dbReference type="PANTHER" id="PTHR31499:SF85">
    <property type="entry name" value="TRANSCRIPTION FACTOR MYB-RELATED FAMILY"/>
    <property type="match status" value="1"/>
</dbReference>
<keyword evidence="5" id="KW-0804">Transcription</keyword>
<protein>
    <recommendedName>
        <fullName evidence="8">HTH myb-type domain-containing protein</fullName>
    </recommendedName>
</protein>
<dbReference type="InterPro" id="IPR006447">
    <property type="entry name" value="Myb_dom_plants"/>
</dbReference>
<dbReference type="GO" id="GO:0005634">
    <property type="term" value="C:nucleus"/>
    <property type="evidence" value="ECO:0007669"/>
    <property type="project" value="UniProtKB-SubCell"/>
</dbReference>
<dbReference type="SUPFAM" id="SSF46689">
    <property type="entry name" value="Homeodomain-like"/>
    <property type="match status" value="1"/>
</dbReference>
<organism evidence="9 10">
    <name type="scientific">Liquidambar formosana</name>
    <name type="common">Formosan gum</name>
    <dbReference type="NCBI Taxonomy" id="63359"/>
    <lineage>
        <taxon>Eukaryota</taxon>
        <taxon>Viridiplantae</taxon>
        <taxon>Streptophyta</taxon>
        <taxon>Embryophyta</taxon>
        <taxon>Tracheophyta</taxon>
        <taxon>Spermatophyta</taxon>
        <taxon>Magnoliopsida</taxon>
        <taxon>eudicotyledons</taxon>
        <taxon>Gunneridae</taxon>
        <taxon>Pentapetalae</taxon>
        <taxon>Saxifragales</taxon>
        <taxon>Altingiaceae</taxon>
        <taxon>Liquidambar</taxon>
    </lineage>
</organism>
<dbReference type="InterPro" id="IPR046955">
    <property type="entry name" value="PHR1-like"/>
</dbReference>
<gene>
    <name evidence="9" type="ORF">L1049_007822</name>
</gene>
<feature type="domain" description="HTH myb-type" evidence="8">
    <location>
        <begin position="147"/>
        <end position="207"/>
    </location>
</feature>
<dbReference type="PROSITE" id="PS51294">
    <property type="entry name" value="HTH_MYB"/>
    <property type="match status" value="1"/>
</dbReference>
<evidence type="ECO:0000313" key="10">
    <source>
        <dbReference type="Proteomes" id="UP001415857"/>
    </source>
</evidence>